<dbReference type="InterPro" id="IPR028994">
    <property type="entry name" value="Integrin_alpha_N"/>
</dbReference>
<evidence type="ECO:0000256" key="1">
    <source>
        <dbReference type="SAM" id="SignalP"/>
    </source>
</evidence>
<protein>
    <recommendedName>
        <fullName evidence="3">VCBS repeat-containing protein</fullName>
    </recommendedName>
</protein>
<gene>
    <name evidence="2" type="ORF">ENR23_12365</name>
</gene>
<feature type="chain" id="PRO_5032569027" description="VCBS repeat-containing protein" evidence="1">
    <location>
        <begin position="26"/>
        <end position="301"/>
    </location>
</feature>
<comment type="caution">
    <text evidence="2">The sequence shown here is derived from an EMBL/GenBank/DDBJ whole genome shotgun (WGS) entry which is preliminary data.</text>
</comment>
<organism evidence="2">
    <name type="scientific">Eiseniibacteriota bacterium</name>
    <dbReference type="NCBI Taxonomy" id="2212470"/>
    <lineage>
        <taxon>Bacteria</taxon>
        <taxon>Candidatus Eiseniibacteriota</taxon>
    </lineage>
</organism>
<dbReference type="AlphaFoldDB" id="A0A832I5I6"/>
<keyword evidence="1" id="KW-0732">Signal</keyword>
<evidence type="ECO:0008006" key="3">
    <source>
        <dbReference type="Google" id="ProtNLM"/>
    </source>
</evidence>
<reference evidence="2" key="1">
    <citation type="journal article" date="2020" name="mSystems">
        <title>Genome- and Community-Level Interaction Insights into Carbon Utilization and Element Cycling Functions of Hydrothermarchaeota in Hydrothermal Sediment.</title>
        <authorList>
            <person name="Zhou Z."/>
            <person name="Liu Y."/>
            <person name="Xu W."/>
            <person name="Pan J."/>
            <person name="Luo Z.H."/>
            <person name="Li M."/>
        </authorList>
    </citation>
    <scope>NUCLEOTIDE SEQUENCE [LARGE SCALE GENOMIC DNA]</scope>
    <source>
        <strain evidence="2">SpSt-381</strain>
    </source>
</reference>
<proteinExistence type="predicted"/>
<dbReference type="PROSITE" id="PS51257">
    <property type="entry name" value="PROKAR_LIPOPROTEIN"/>
    <property type="match status" value="1"/>
</dbReference>
<name>A0A832I5I6_UNCEI</name>
<feature type="signal peptide" evidence="1">
    <location>
        <begin position="1"/>
        <end position="25"/>
    </location>
</feature>
<dbReference type="EMBL" id="DSQF01000025">
    <property type="protein sequence ID" value="HGZ44186.1"/>
    <property type="molecule type" value="Genomic_DNA"/>
</dbReference>
<sequence length="301" mass="30947">MRSRLLPCAALALAAACLAAAPAAAGRQRLFHGPAALRGFSYQSVQFAVPGDWMRAPRLTGRLEISGAGRRDIEVLVLREADLAAWEKRHPVTPVHAPARASAFDLALPLPGPGAYVLVLSNRFSKLTTKHVAGDVVLTWDDDPSLPAGAALRATVRFAADAAGPGATTLALSDADASARAHIAAPGADGARVVEIVRPAARGGASFTASYAGAFEAAGAADVHGDGDLDLFLVGTSRDSAGAWRDLLLLCPRQRATVSLSLGAGPSGAPPVVRFGAGYAAARFAAEQSFLERIRSAYAAP</sequence>
<accession>A0A832I5I6</accession>
<evidence type="ECO:0000313" key="2">
    <source>
        <dbReference type="EMBL" id="HGZ44186.1"/>
    </source>
</evidence>
<dbReference type="SUPFAM" id="SSF69318">
    <property type="entry name" value="Integrin alpha N-terminal domain"/>
    <property type="match status" value="1"/>
</dbReference>